<organism evidence="1 2">
    <name type="scientific">Penicillium malachiteum</name>
    <dbReference type="NCBI Taxonomy" id="1324776"/>
    <lineage>
        <taxon>Eukaryota</taxon>
        <taxon>Fungi</taxon>
        <taxon>Dikarya</taxon>
        <taxon>Ascomycota</taxon>
        <taxon>Pezizomycotina</taxon>
        <taxon>Eurotiomycetes</taxon>
        <taxon>Eurotiomycetidae</taxon>
        <taxon>Eurotiales</taxon>
        <taxon>Aspergillaceae</taxon>
        <taxon>Penicillium</taxon>
    </lineage>
</organism>
<evidence type="ECO:0000313" key="1">
    <source>
        <dbReference type="EMBL" id="KAJ5719790.1"/>
    </source>
</evidence>
<evidence type="ECO:0000313" key="2">
    <source>
        <dbReference type="Proteomes" id="UP001215712"/>
    </source>
</evidence>
<accession>A0AAD6HJ43</accession>
<sequence length="593" mass="67433">MSSSQKPLVAGGHSRNPESLPSLFFSTTVPVIHQDTIIVAATHPNIKTADPTNDGWFISDFYAFNFLLKGLGSRQTWLTAADPHKLVDKYGPYLHGNPYEDRKECLSHELLEKKELTPVTVVPTKQMIDRFLEEAKKGSEMAKQKGTSLLLLVFCHGLPNFELLLDNGNLNKGLSRMRLKGVLEFRAKVTLVTTACYSGGWAVNPDFNYTCMGAASALNDPSGQSNAWGESQSIGRSCGSVFATTLMQTLSSAASPLLDKDEQIHLSITLGPEPFLQPNSPDQSQIIIYNELCRSVWEVCEQRVNRLWDLQGFSFCAQDDAWEYSWTGRTGIPLDSFEKRWNTLTPYAYQGPADVRQVRNVDPRNPYFLQSDPVKTAGVESVIHEMTSSIAHGRIKAMARLFHKTCPGDWEAGYMPSLGGRMRGYYERNEFEKDAPEFAATIRFRWEMGLLTDFLVKRFRLPIPDHKMCIMWSQREWDTKMKLGGYLSMSEPRKRFQKIYQTLDHCLEPPRRQDQGPIFYRPSSYFAAALFEANKTWDETLGIVQDVREFMENVIKFHQQCIGNDTRTKSRGREWLRSLGRKARRSISPQKSG</sequence>
<gene>
    <name evidence="1" type="ORF">N7493_007368</name>
</gene>
<dbReference type="EMBL" id="JAQJAN010000010">
    <property type="protein sequence ID" value="KAJ5719790.1"/>
    <property type="molecule type" value="Genomic_DNA"/>
</dbReference>
<reference evidence="1" key="1">
    <citation type="journal article" date="2023" name="IMA Fungus">
        <title>Comparative genomic study of the Penicillium genus elucidates a diverse pangenome and 15 lateral gene transfer events.</title>
        <authorList>
            <person name="Petersen C."/>
            <person name="Sorensen T."/>
            <person name="Nielsen M.R."/>
            <person name="Sondergaard T.E."/>
            <person name="Sorensen J.L."/>
            <person name="Fitzpatrick D.A."/>
            <person name="Frisvad J.C."/>
            <person name="Nielsen K.L."/>
        </authorList>
    </citation>
    <scope>NUCLEOTIDE SEQUENCE</scope>
    <source>
        <strain evidence="1">IBT 17514</strain>
    </source>
</reference>
<protein>
    <submittedName>
        <fullName evidence="1">Uncharacterized protein</fullName>
    </submittedName>
</protein>
<comment type="caution">
    <text evidence="1">The sequence shown here is derived from an EMBL/GenBank/DDBJ whole genome shotgun (WGS) entry which is preliminary data.</text>
</comment>
<name>A0AAD6HJ43_9EURO</name>
<reference evidence="1" key="2">
    <citation type="submission" date="2023-01" db="EMBL/GenBank/DDBJ databases">
        <authorList>
            <person name="Petersen C."/>
        </authorList>
    </citation>
    <scope>NUCLEOTIDE SEQUENCE</scope>
    <source>
        <strain evidence="1">IBT 17514</strain>
    </source>
</reference>
<dbReference type="AlphaFoldDB" id="A0AAD6HJ43"/>
<dbReference type="Proteomes" id="UP001215712">
    <property type="component" value="Unassembled WGS sequence"/>
</dbReference>
<proteinExistence type="predicted"/>
<keyword evidence="2" id="KW-1185">Reference proteome</keyword>